<dbReference type="EMBL" id="CAJVQB010054896">
    <property type="protein sequence ID" value="CAG8837020.1"/>
    <property type="molecule type" value="Genomic_DNA"/>
</dbReference>
<keyword evidence="2" id="KW-1185">Reference proteome</keyword>
<feature type="non-terminal residue" evidence="1">
    <location>
        <position position="1"/>
    </location>
</feature>
<protein>
    <submittedName>
        <fullName evidence="1">30802_t:CDS:1</fullName>
    </submittedName>
</protein>
<organism evidence="1 2">
    <name type="scientific">Gigaspora margarita</name>
    <dbReference type="NCBI Taxonomy" id="4874"/>
    <lineage>
        <taxon>Eukaryota</taxon>
        <taxon>Fungi</taxon>
        <taxon>Fungi incertae sedis</taxon>
        <taxon>Mucoromycota</taxon>
        <taxon>Glomeromycotina</taxon>
        <taxon>Glomeromycetes</taxon>
        <taxon>Diversisporales</taxon>
        <taxon>Gigasporaceae</taxon>
        <taxon>Gigaspora</taxon>
    </lineage>
</organism>
<sequence>TQHIPSSSKANWQSSVIRKNRYKYYESECDSDSNNFVTEQHLKRAKGDNSGSENDSIAI</sequence>
<name>A0ABN7WQ51_GIGMA</name>
<reference evidence="1 2" key="1">
    <citation type="submission" date="2021-06" db="EMBL/GenBank/DDBJ databases">
        <authorList>
            <person name="Kallberg Y."/>
            <person name="Tangrot J."/>
            <person name="Rosling A."/>
        </authorList>
    </citation>
    <scope>NUCLEOTIDE SEQUENCE [LARGE SCALE GENOMIC DNA]</scope>
    <source>
        <strain evidence="1 2">120-4 pot B 10/14</strain>
    </source>
</reference>
<gene>
    <name evidence="1" type="ORF">GMARGA_LOCUS33317</name>
</gene>
<evidence type="ECO:0000313" key="2">
    <source>
        <dbReference type="Proteomes" id="UP000789901"/>
    </source>
</evidence>
<dbReference type="Proteomes" id="UP000789901">
    <property type="component" value="Unassembled WGS sequence"/>
</dbReference>
<proteinExistence type="predicted"/>
<evidence type="ECO:0000313" key="1">
    <source>
        <dbReference type="EMBL" id="CAG8837020.1"/>
    </source>
</evidence>
<accession>A0ABN7WQ51</accession>
<comment type="caution">
    <text evidence="1">The sequence shown here is derived from an EMBL/GenBank/DDBJ whole genome shotgun (WGS) entry which is preliminary data.</text>
</comment>